<feature type="domain" description="Transposase IS66 central" evidence="1">
    <location>
        <begin position="4"/>
        <end position="100"/>
    </location>
</feature>
<keyword evidence="3" id="KW-1185">Reference proteome</keyword>
<reference evidence="2 3" key="1">
    <citation type="submission" date="2019-08" db="EMBL/GenBank/DDBJ databases">
        <title>Archangium and Cystobacter genomes.</title>
        <authorList>
            <person name="Chen I.-C.K."/>
            <person name="Wielgoss S."/>
        </authorList>
    </citation>
    <scope>NUCLEOTIDE SEQUENCE [LARGE SCALE GENOMIC DNA]</scope>
    <source>
        <strain evidence="2 3">Cbm 6</strain>
    </source>
</reference>
<sequence length="144" mass="16176">MEVHVEKELEQFRQKVERLRAGRKAPLVAAIRQWALAQRSLPGSALRKALEYLLELWSGLTVFLSNPWVPLDNNLVERQLRDMVVGRKNHYGSKSLRGTEVAALFYSLIETARLHGEDPGRYLLRAALAAIDNPGTVTLPSSSD</sequence>
<evidence type="ECO:0000259" key="1">
    <source>
        <dbReference type="Pfam" id="PF03050"/>
    </source>
</evidence>
<dbReference type="EMBL" id="CP043494">
    <property type="protein sequence ID" value="WNG48147.1"/>
    <property type="molecule type" value="Genomic_DNA"/>
</dbReference>
<evidence type="ECO:0000313" key="2">
    <source>
        <dbReference type="EMBL" id="WNG48147.1"/>
    </source>
</evidence>
<dbReference type="Pfam" id="PF03050">
    <property type="entry name" value="DDE_Tnp_IS66"/>
    <property type="match status" value="1"/>
</dbReference>
<proteinExistence type="predicted"/>
<evidence type="ECO:0000313" key="3">
    <source>
        <dbReference type="Proteomes" id="UP001611383"/>
    </source>
</evidence>
<gene>
    <name evidence="2" type="ORF">F0U60_31415</name>
</gene>
<protein>
    <submittedName>
        <fullName evidence="2">Transposase</fullName>
    </submittedName>
</protein>
<name>A0ABY9WYC4_9BACT</name>
<accession>A0ABY9WYC4</accession>
<organism evidence="2 3">
    <name type="scientific">Archangium minus</name>
    <dbReference type="NCBI Taxonomy" id="83450"/>
    <lineage>
        <taxon>Bacteria</taxon>
        <taxon>Pseudomonadati</taxon>
        <taxon>Myxococcota</taxon>
        <taxon>Myxococcia</taxon>
        <taxon>Myxococcales</taxon>
        <taxon>Cystobacterineae</taxon>
        <taxon>Archangiaceae</taxon>
        <taxon>Archangium</taxon>
    </lineage>
</organism>
<dbReference type="Proteomes" id="UP001611383">
    <property type="component" value="Chromosome"/>
</dbReference>
<dbReference type="InterPro" id="IPR052344">
    <property type="entry name" value="Transposase-related"/>
</dbReference>
<dbReference type="PANTHER" id="PTHR33678">
    <property type="entry name" value="BLL1576 PROTEIN"/>
    <property type="match status" value="1"/>
</dbReference>
<dbReference type="InterPro" id="IPR004291">
    <property type="entry name" value="Transposase_IS66_central"/>
</dbReference>